<sequence length="196" mass="21199">MATMVSSHDGQPHVVHLPLVLGDDGVLIGHLRGNNPYVEVLAAGAPTVAIFTGHHGYVSSSWYPAIGRDAAPTWNYTAVHCHGIPVLASDDAHTVRCVAALVEHLEGGRPNRWRMRELGVDGIRRRTPKIIGFEMPVHRTETRRMMSDHERPTDTAAAIAVLADVNPGLAQEMAEEHGLAMPNGRDSATVTSNGER</sequence>
<evidence type="ECO:0000313" key="2">
    <source>
        <dbReference type="Proteomes" id="UP000294257"/>
    </source>
</evidence>
<organism evidence="1 2">
    <name type="scientific">Herbihabitans rhizosphaerae</name>
    <dbReference type="NCBI Taxonomy" id="1872711"/>
    <lineage>
        <taxon>Bacteria</taxon>
        <taxon>Bacillati</taxon>
        <taxon>Actinomycetota</taxon>
        <taxon>Actinomycetes</taxon>
        <taxon>Pseudonocardiales</taxon>
        <taxon>Pseudonocardiaceae</taxon>
        <taxon>Herbihabitans</taxon>
    </lineage>
</organism>
<protein>
    <submittedName>
        <fullName evidence="1">PaiB family negative transcriptional regulator</fullName>
    </submittedName>
</protein>
<dbReference type="EMBL" id="SGWQ01000003">
    <property type="protein sequence ID" value="RZS40860.1"/>
    <property type="molecule type" value="Genomic_DNA"/>
</dbReference>
<dbReference type="InterPro" id="IPR007396">
    <property type="entry name" value="TR_PAI2-type"/>
</dbReference>
<dbReference type="AlphaFoldDB" id="A0A4Q7KX45"/>
<proteinExistence type="predicted"/>
<dbReference type="PANTHER" id="PTHR35802:SF1">
    <property type="entry name" value="PROTEASE SYNTHASE AND SPORULATION PROTEIN PAI 2"/>
    <property type="match status" value="1"/>
</dbReference>
<name>A0A4Q7KX45_9PSEU</name>
<dbReference type="Pfam" id="PF04299">
    <property type="entry name" value="FMN_bind_2"/>
    <property type="match status" value="1"/>
</dbReference>
<dbReference type="Proteomes" id="UP000294257">
    <property type="component" value="Unassembled WGS sequence"/>
</dbReference>
<accession>A0A4Q7KX45</accession>
<reference evidence="1 2" key="1">
    <citation type="submission" date="2019-02" db="EMBL/GenBank/DDBJ databases">
        <title>Genomic Encyclopedia of Type Strains, Phase IV (KMG-IV): sequencing the most valuable type-strain genomes for metagenomic binning, comparative biology and taxonomic classification.</title>
        <authorList>
            <person name="Goeker M."/>
        </authorList>
    </citation>
    <scope>NUCLEOTIDE SEQUENCE [LARGE SCALE GENOMIC DNA]</scope>
    <source>
        <strain evidence="1 2">DSM 101727</strain>
    </source>
</reference>
<keyword evidence="2" id="KW-1185">Reference proteome</keyword>
<dbReference type="PANTHER" id="PTHR35802">
    <property type="entry name" value="PROTEASE SYNTHASE AND SPORULATION PROTEIN PAI 2"/>
    <property type="match status" value="1"/>
</dbReference>
<dbReference type="InterPro" id="IPR012349">
    <property type="entry name" value="Split_barrel_FMN-bd"/>
</dbReference>
<dbReference type="SUPFAM" id="SSF50475">
    <property type="entry name" value="FMN-binding split barrel"/>
    <property type="match status" value="1"/>
</dbReference>
<dbReference type="PIRSF" id="PIRSF010372">
    <property type="entry name" value="PaiB"/>
    <property type="match status" value="1"/>
</dbReference>
<comment type="caution">
    <text evidence="1">The sequence shown here is derived from an EMBL/GenBank/DDBJ whole genome shotgun (WGS) entry which is preliminary data.</text>
</comment>
<dbReference type="Gene3D" id="2.30.110.10">
    <property type="entry name" value="Electron Transport, Fmn-binding Protein, Chain A"/>
    <property type="match status" value="1"/>
</dbReference>
<gene>
    <name evidence="1" type="ORF">EV193_103174</name>
</gene>
<evidence type="ECO:0000313" key="1">
    <source>
        <dbReference type="EMBL" id="RZS40860.1"/>
    </source>
</evidence>